<dbReference type="OrthoDB" id="2149840at2759"/>
<protein>
    <submittedName>
        <fullName evidence="2">Uncharacterized protein</fullName>
    </submittedName>
</protein>
<organism evidence="2 3">
    <name type="scientific">Zizania palustris</name>
    <name type="common">Northern wild rice</name>
    <dbReference type="NCBI Taxonomy" id="103762"/>
    <lineage>
        <taxon>Eukaryota</taxon>
        <taxon>Viridiplantae</taxon>
        <taxon>Streptophyta</taxon>
        <taxon>Embryophyta</taxon>
        <taxon>Tracheophyta</taxon>
        <taxon>Spermatophyta</taxon>
        <taxon>Magnoliopsida</taxon>
        <taxon>Liliopsida</taxon>
        <taxon>Poales</taxon>
        <taxon>Poaceae</taxon>
        <taxon>BOP clade</taxon>
        <taxon>Oryzoideae</taxon>
        <taxon>Oryzeae</taxon>
        <taxon>Zizaniinae</taxon>
        <taxon>Zizania</taxon>
    </lineage>
</organism>
<feature type="region of interest" description="Disordered" evidence="1">
    <location>
        <begin position="61"/>
        <end position="93"/>
    </location>
</feature>
<dbReference type="AlphaFoldDB" id="A0A8J5SV15"/>
<feature type="region of interest" description="Disordered" evidence="1">
    <location>
        <begin position="1"/>
        <end position="25"/>
    </location>
</feature>
<accession>A0A8J5SV15</accession>
<keyword evidence="3" id="KW-1185">Reference proteome</keyword>
<evidence type="ECO:0000313" key="3">
    <source>
        <dbReference type="Proteomes" id="UP000729402"/>
    </source>
</evidence>
<dbReference type="EMBL" id="JAAALK010000086">
    <property type="protein sequence ID" value="KAG8081926.1"/>
    <property type="molecule type" value="Genomic_DNA"/>
</dbReference>
<reference evidence="2" key="1">
    <citation type="journal article" date="2021" name="bioRxiv">
        <title>Whole Genome Assembly and Annotation of Northern Wild Rice, Zizania palustris L., Supports a Whole Genome Duplication in the Zizania Genus.</title>
        <authorList>
            <person name="Haas M."/>
            <person name="Kono T."/>
            <person name="Macchietto M."/>
            <person name="Millas R."/>
            <person name="McGilp L."/>
            <person name="Shao M."/>
            <person name="Duquette J."/>
            <person name="Hirsch C.N."/>
            <person name="Kimball J."/>
        </authorList>
    </citation>
    <scope>NUCLEOTIDE SEQUENCE</scope>
    <source>
        <tissue evidence="2">Fresh leaf tissue</tissue>
    </source>
</reference>
<name>A0A8J5SV15_ZIZPA</name>
<feature type="compositionally biased region" description="Basic residues" evidence="1">
    <location>
        <begin position="62"/>
        <end position="71"/>
    </location>
</feature>
<proteinExistence type="predicted"/>
<sequence>MCRASGSSRAREPFGRPNPHLWPNPSRLQSLTLTLTIVFAAPPPPPRAARRCLPPAWPLVAHRPHLSTRRPSHLESPSPQTEDAKPNQKPPRVASLEVFCGLTVADSP</sequence>
<reference evidence="2" key="2">
    <citation type="submission" date="2021-02" db="EMBL/GenBank/DDBJ databases">
        <authorList>
            <person name="Kimball J.A."/>
            <person name="Haas M.W."/>
            <person name="Macchietto M."/>
            <person name="Kono T."/>
            <person name="Duquette J."/>
            <person name="Shao M."/>
        </authorList>
    </citation>
    <scope>NUCLEOTIDE SEQUENCE</scope>
    <source>
        <tissue evidence="2">Fresh leaf tissue</tissue>
    </source>
</reference>
<evidence type="ECO:0000313" key="2">
    <source>
        <dbReference type="EMBL" id="KAG8081926.1"/>
    </source>
</evidence>
<gene>
    <name evidence="2" type="ORF">GUJ93_ZPchr0014g46620</name>
</gene>
<dbReference type="Proteomes" id="UP000729402">
    <property type="component" value="Unassembled WGS sequence"/>
</dbReference>
<comment type="caution">
    <text evidence="2">The sequence shown here is derived from an EMBL/GenBank/DDBJ whole genome shotgun (WGS) entry which is preliminary data.</text>
</comment>
<evidence type="ECO:0000256" key="1">
    <source>
        <dbReference type="SAM" id="MobiDB-lite"/>
    </source>
</evidence>